<reference evidence="2" key="1">
    <citation type="submission" date="2021-02" db="EMBL/GenBank/DDBJ databases">
        <title>Comparative genomics reveals that relaxation of natural selection precedes convergent phenotypic evolution of cavefish.</title>
        <authorList>
            <person name="Peng Z."/>
        </authorList>
    </citation>
    <scope>NUCLEOTIDE SEQUENCE</scope>
    <source>
        <tissue evidence="2">Muscle</tissue>
    </source>
</reference>
<accession>A0A9W7T316</accession>
<dbReference type="InterPro" id="IPR000626">
    <property type="entry name" value="Ubiquitin-like_dom"/>
</dbReference>
<dbReference type="Proteomes" id="UP001059041">
    <property type="component" value="Unassembled WGS sequence"/>
</dbReference>
<sequence>MGKIFQIEVVGIKGERKTVDVANSQEEFNNTTVLQFKKKLAEKLPGQAGDDVSSLRLLYTDKQLEDQDKFSDHQIEDRSTFFMVLRLPGEF</sequence>
<protein>
    <submittedName>
        <fullName evidence="2">Ubiquitin-like</fullName>
    </submittedName>
</protein>
<evidence type="ECO:0000259" key="1">
    <source>
        <dbReference type="PROSITE" id="PS50053"/>
    </source>
</evidence>
<evidence type="ECO:0000313" key="2">
    <source>
        <dbReference type="EMBL" id="KAI7790690.1"/>
    </source>
</evidence>
<dbReference type="InterPro" id="IPR029071">
    <property type="entry name" value="Ubiquitin-like_domsf"/>
</dbReference>
<organism evidence="2 3">
    <name type="scientific">Triplophysa rosa</name>
    <name type="common">Cave loach</name>
    <dbReference type="NCBI Taxonomy" id="992332"/>
    <lineage>
        <taxon>Eukaryota</taxon>
        <taxon>Metazoa</taxon>
        <taxon>Chordata</taxon>
        <taxon>Craniata</taxon>
        <taxon>Vertebrata</taxon>
        <taxon>Euteleostomi</taxon>
        <taxon>Actinopterygii</taxon>
        <taxon>Neopterygii</taxon>
        <taxon>Teleostei</taxon>
        <taxon>Ostariophysi</taxon>
        <taxon>Cypriniformes</taxon>
        <taxon>Nemacheilidae</taxon>
        <taxon>Triplophysa</taxon>
    </lineage>
</organism>
<dbReference type="Pfam" id="PF00240">
    <property type="entry name" value="ubiquitin"/>
    <property type="match status" value="1"/>
</dbReference>
<proteinExistence type="predicted"/>
<dbReference type="SMART" id="SM00213">
    <property type="entry name" value="UBQ"/>
    <property type="match status" value="1"/>
</dbReference>
<dbReference type="EMBL" id="JAFHDT010000033">
    <property type="protein sequence ID" value="KAI7790690.1"/>
    <property type="molecule type" value="Genomic_DNA"/>
</dbReference>
<comment type="caution">
    <text evidence="2">The sequence shown here is derived from an EMBL/GenBank/DDBJ whole genome shotgun (WGS) entry which is preliminary data.</text>
</comment>
<keyword evidence="3" id="KW-1185">Reference proteome</keyword>
<evidence type="ECO:0000313" key="3">
    <source>
        <dbReference type="Proteomes" id="UP001059041"/>
    </source>
</evidence>
<dbReference type="AlphaFoldDB" id="A0A9W7T316"/>
<dbReference type="CDD" id="cd17039">
    <property type="entry name" value="Ubl_ubiquitin_like"/>
    <property type="match status" value="1"/>
</dbReference>
<name>A0A9W7T316_TRIRA</name>
<feature type="domain" description="Ubiquitin-like" evidence="1">
    <location>
        <begin position="32"/>
        <end position="90"/>
    </location>
</feature>
<dbReference type="PROSITE" id="PS50053">
    <property type="entry name" value="UBIQUITIN_2"/>
    <property type="match status" value="1"/>
</dbReference>
<dbReference type="Gene3D" id="3.10.20.90">
    <property type="entry name" value="Phosphatidylinositol 3-kinase Catalytic Subunit, Chain A, domain 1"/>
    <property type="match status" value="1"/>
</dbReference>
<gene>
    <name evidence="2" type="ORF">IRJ41_018685</name>
</gene>
<dbReference type="SUPFAM" id="SSF54236">
    <property type="entry name" value="Ubiquitin-like"/>
    <property type="match status" value="1"/>
</dbReference>
<dbReference type="OrthoDB" id="428577at2759"/>